<sequence length="113" mass="12780">MTHPDDETPVTIPYRLRPDHRALSVGNLALMRPQQSGTGIVVVEGYMDVTEIIEQAFRVALSGSYHPHGPARTQHVREHVVTLYVPEFAVRSFAEAVMRDARTPNKILRYKNT</sequence>
<evidence type="ECO:0000313" key="2">
    <source>
        <dbReference type="Proteomes" id="UP000253250"/>
    </source>
</evidence>
<gene>
    <name evidence="1" type="ORF">C4900_07895</name>
</gene>
<accession>A0A368HED1</accession>
<dbReference type="RefSeq" id="WP_114282909.1">
    <property type="nucleotide sequence ID" value="NZ_PSYR01000002.1"/>
</dbReference>
<comment type="caution">
    <text evidence="1">The sequence shown here is derived from an EMBL/GenBank/DDBJ whole genome shotgun (WGS) entry which is preliminary data.</text>
</comment>
<dbReference type="Proteomes" id="UP000253250">
    <property type="component" value="Unassembled WGS sequence"/>
</dbReference>
<name>A0A368HED1_9GAMM</name>
<proteinExistence type="predicted"/>
<protein>
    <submittedName>
        <fullName evidence="1">Uncharacterized protein</fullName>
    </submittedName>
</protein>
<evidence type="ECO:0000313" key="1">
    <source>
        <dbReference type="EMBL" id="RCN55831.1"/>
    </source>
</evidence>
<keyword evidence="2" id="KW-1185">Reference proteome</keyword>
<dbReference type="EMBL" id="PSYR01000002">
    <property type="protein sequence ID" value="RCN55831.1"/>
    <property type="molecule type" value="Genomic_DNA"/>
</dbReference>
<organism evidence="1 2">
    <name type="scientific">Acidiferrobacter thiooxydans</name>
    <dbReference type="NCBI Taxonomy" id="163359"/>
    <lineage>
        <taxon>Bacteria</taxon>
        <taxon>Pseudomonadati</taxon>
        <taxon>Pseudomonadota</taxon>
        <taxon>Gammaproteobacteria</taxon>
        <taxon>Acidiferrobacterales</taxon>
        <taxon>Acidiferrobacteraceae</taxon>
        <taxon>Acidiferrobacter</taxon>
    </lineage>
</organism>
<dbReference type="AlphaFoldDB" id="A0A368HED1"/>
<reference evidence="1 2" key="1">
    <citation type="submission" date="2018-02" db="EMBL/GenBank/DDBJ databases">
        <title>Insights into the biology of acidophilic members of the Acidiferrobacteraceae family derived from comparative genomic analyses.</title>
        <authorList>
            <person name="Issotta F."/>
            <person name="Thyssen C."/>
            <person name="Mena C."/>
            <person name="Moya A."/>
            <person name="Bellenberg S."/>
            <person name="Sproer C."/>
            <person name="Covarrubias P.C."/>
            <person name="Sand W."/>
            <person name="Quatrini R."/>
            <person name="Vera M."/>
        </authorList>
    </citation>
    <scope>NUCLEOTIDE SEQUENCE [LARGE SCALE GENOMIC DNA]</scope>
    <source>
        <strain evidence="2">m-1</strain>
    </source>
</reference>